<sequence>MSSYSTESFYTTLEQKQSTVFFYLFGVVANSEKPFRVLVNDECVLKREQNTHCLIFAVKVEEPRAGGHHFIRTKVDCPLLRCGNGLTHHYERYNLSIGGFFFLIDCTGELESLENQSAIRVVQQRHDNFGSEFRNAKPANTETSKLLNQIAAKTKNVIHSTLPPKDVEEKLKKLEQLYRKNILTKSEFEAKWRQLYPPPMDDEGLTEEQKELMTRLRGLVERGIVTQEEFDTKLNKLKQDNALVTKNAIPVLSKEQSAMLEKLQILFDRGILTSEEFEKKKQQIYQEAKSKQQEATKLEIKTAESSQKPILTSSSSQNNSSSQLSFQEYSQQLQDLKNMMNETQRTQMKALDRFLNDGILNQEEYETKKKKVLSSLYFPTQWTHHKKIIEMEMSLQEEKKSLSPSTDSSIEREQMERIAKLEKLTEKGTLTPEMLESKKQQIMEENKPVQDTEDFSHLSHDQQVKISKLKHLKKMGILTQEEFDSQFQKLLNSQSPSSPTTTISNMVTSSSSSSSPTQSNNNGHLKLKSPTTTASSSSFTISSNNGSVKLSSPSSNLSTTFRVEEKDKASHSSSISSPSTKESPRDLERVQVKEVSTSPSSNSSPEPKQVSKITTSSIEDKPTTVFIKSSSTSPQKEQIPSSVQTPSSESAASANKVTPQHKPHDEDASTAQFNDEEDLSEIQEQLENLRSLVEMGVISEKDYLEKEERLLKGMKALTPSPTTKTTTTIETRHYNVQQEAETNAMQAPSHVESTSMVKTTKEAIKEDSTRLDSNTVNTNNQIKQLEKLLNAGVISKDVFDEKVKKILGGNGQSSTPMTPTRNVESQSVATSPVEPKIVIPNSNKGQDVTKTSTPQKQRPASPTVESPRQVQTNGNSETELAKLKKLLNCGLITEEQYKMKEAKLIGNSTTPTNVGANGFNGFTTPEKVVSPPSAQPMMDEPTKTANTTSTAQQISNLNQEEAAEIDPVFGDLSSLNEEQKHQVKTLRQFLKEGLIDQEEFEEEVNQIIQSSR</sequence>
<evidence type="ECO:0000313" key="4">
    <source>
        <dbReference type="EMBL" id="KAF0978967.1"/>
    </source>
</evidence>
<proteinExistence type="predicted"/>
<protein>
    <recommendedName>
        <fullName evidence="3">SHOCT domain-containing protein</fullName>
    </recommendedName>
</protein>
<feature type="compositionally biased region" description="Low complexity" evidence="2">
    <location>
        <begin position="495"/>
        <end position="522"/>
    </location>
</feature>
<dbReference type="EMBL" id="VFQX01000028">
    <property type="protein sequence ID" value="KAF0978967.1"/>
    <property type="molecule type" value="Genomic_DNA"/>
</dbReference>
<feature type="compositionally biased region" description="Polar residues" evidence="2">
    <location>
        <begin position="626"/>
        <end position="658"/>
    </location>
</feature>
<feature type="domain" description="SHOCT" evidence="3">
    <location>
        <begin position="878"/>
        <end position="904"/>
    </location>
</feature>
<keyword evidence="1" id="KW-0175">Coiled coil</keyword>
<dbReference type="VEuPathDB" id="AmoebaDB:NF0057150"/>
<organism evidence="4 5">
    <name type="scientific">Naegleria fowleri</name>
    <name type="common">Brain eating amoeba</name>
    <dbReference type="NCBI Taxonomy" id="5763"/>
    <lineage>
        <taxon>Eukaryota</taxon>
        <taxon>Discoba</taxon>
        <taxon>Heterolobosea</taxon>
        <taxon>Tetramitia</taxon>
        <taxon>Eutetramitia</taxon>
        <taxon>Vahlkampfiidae</taxon>
        <taxon>Naegleria</taxon>
    </lineage>
</organism>
<accession>A0A6A5BPF1</accession>
<feature type="compositionally biased region" description="Polar residues" evidence="2">
    <location>
        <begin position="840"/>
        <end position="876"/>
    </location>
</feature>
<feature type="region of interest" description="Disordered" evidence="2">
    <location>
        <begin position="928"/>
        <end position="960"/>
    </location>
</feature>
<feature type="compositionally biased region" description="Low complexity" evidence="2">
    <location>
        <begin position="529"/>
        <end position="558"/>
    </location>
</feature>
<dbReference type="VEuPathDB" id="AmoebaDB:FDP41_002037"/>
<dbReference type="Pfam" id="PF09851">
    <property type="entry name" value="SHOCT"/>
    <property type="match status" value="7"/>
</dbReference>
<dbReference type="Proteomes" id="UP000444721">
    <property type="component" value="Unassembled WGS sequence"/>
</dbReference>
<dbReference type="VEuPathDB" id="AmoebaDB:NfTy_033890"/>
<feature type="domain" description="SHOCT" evidence="3">
    <location>
        <begin position="214"/>
        <end position="237"/>
    </location>
</feature>
<feature type="domain" description="SHOCT" evidence="3">
    <location>
        <begin position="347"/>
        <end position="373"/>
    </location>
</feature>
<feature type="region of interest" description="Disordered" evidence="2">
    <location>
        <begin position="489"/>
        <end position="682"/>
    </location>
</feature>
<feature type="domain" description="SHOCT" evidence="3">
    <location>
        <begin position="260"/>
        <end position="284"/>
    </location>
</feature>
<dbReference type="GeneID" id="68109255"/>
<feature type="domain" description="SHOCT" evidence="3">
    <location>
        <begin position="982"/>
        <end position="1007"/>
    </location>
</feature>
<dbReference type="RefSeq" id="XP_044563680.1">
    <property type="nucleotide sequence ID" value="XM_044705188.1"/>
</dbReference>
<feature type="compositionally biased region" description="Polar residues" evidence="2">
    <location>
        <begin position="943"/>
        <end position="959"/>
    </location>
</feature>
<feature type="region of interest" description="Disordered" evidence="2">
    <location>
        <begin position="807"/>
        <end position="876"/>
    </location>
</feature>
<feature type="coiled-coil region" evidence="1">
    <location>
        <begin position="326"/>
        <end position="353"/>
    </location>
</feature>
<feature type="compositionally biased region" description="Polar residues" evidence="2">
    <location>
        <begin position="303"/>
        <end position="312"/>
    </location>
</feature>
<feature type="compositionally biased region" description="Low complexity" evidence="2">
    <location>
        <begin position="313"/>
        <end position="325"/>
    </location>
</feature>
<feature type="compositionally biased region" description="Basic and acidic residues" evidence="2">
    <location>
        <begin position="582"/>
        <end position="592"/>
    </location>
</feature>
<feature type="region of interest" description="Disordered" evidence="2">
    <location>
        <begin position="296"/>
        <end position="326"/>
    </location>
</feature>
<feature type="compositionally biased region" description="Low complexity" evidence="2">
    <location>
        <begin position="571"/>
        <end position="581"/>
    </location>
</feature>
<evidence type="ECO:0000313" key="5">
    <source>
        <dbReference type="Proteomes" id="UP000444721"/>
    </source>
</evidence>
<evidence type="ECO:0000256" key="1">
    <source>
        <dbReference type="SAM" id="Coils"/>
    </source>
</evidence>
<dbReference type="OMA" id="ENKPVQD"/>
<dbReference type="AlphaFoldDB" id="A0A6A5BPF1"/>
<reference evidence="4 5" key="1">
    <citation type="journal article" date="2019" name="Sci. Rep.">
        <title>Nanopore sequencing improves the draft genome of the human pathogenic amoeba Naegleria fowleri.</title>
        <authorList>
            <person name="Liechti N."/>
            <person name="Schurch N."/>
            <person name="Bruggmann R."/>
            <person name="Wittwer M."/>
        </authorList>
    </citation>
    <scope>NUCLEOTIDE SEQUENCE [LARGE SCALE GENOMIC DNA]</scope>
    <source>
        <strain evidence="4 5">ATCC 30894</strain>
    </source>
</reference>
<comment type="caution">
    <text evidence="4">The sequence shown here is derived from an EMBL/GenBank/DDBJ whole genome shotgun (WGS) entry which is preliminary data.</text>
</comment>
<dbReference type="OrthoDB" id="10427325at2759"/>
<keyword evidence="5" id="KW-1185">Reference proteome</keyword>
<gene>
    <name evidence="4" type="ORF">FDP41_002037</name>
</gene>
<feature type="compositionally biased region" description="Low complexity" evidence="2">
    <location>
        <begin position="596"/>
        <end position="607"/>
    </location>
</feature>
<feature type="domain" description="SHOCT" evidence="3">
    <location>
        <begin position="466"/>
        <end position="485"/>
    </location>
</feature>
<evidence type="ECO:0000256" key="2">
    <source>
        <dbReference type="SAM" id="MobiDB-lite"/>
    </source>
</evidence>
<evidence type="ECO:0000259" key="3">
    <source>
        <dbReference type="Pfam" id="PF09851"/>
    </source>
</evidence>
<name>A0A6A5BPF1_NAEFO</name>
<feature type="domain" description="SHOCT" evidence="3">
    <location>
        <begin position="169"/>
        <end position="191"/>
    </location>
</feature>
<dbReference type="InterPro" id="IPR018649">
    <property type="entry name" value="SHOCT"/>
</dbReference>
<feature type="compositionally biased region" description="Polar residues" evidence="2">
    <location>
        <begin position="812"/>
        <end position="830"/>
    </location>
</feature>